<evidence type="ECO:0000256" key="6">
    <source>
        <dbReference type="SAM" id="MobiDB-lite"/>
    </source>
</evidence>
<dbReference type="VEuPathDB" id="FungiDB:CPAG_06191"/>
<keyword evidence="5" id="KW-0175">Coiled coil</keyword>
<evidence type="ECO:0000256" key="7">
    <source>
        <dbReference type="SAM" id="Phobius"/>
    </source>
</evidence>
<evidence type="ECO:0000256" key="3">
    <source>
        <dbReference type="ARBA" id="ARBA00022989"/>
    </source>
</evidence>
<reference evidence="9" key="2">
    <citation type="journal article" date="2009" name="Genome Res.">
        <title>Comparative genomic analyses of the human fungal pathogens Coccidioides and their relatives.</title>
        <authorList>
            <person name="Sharpton T.J."/>
            <person name="Stajich J.E."/>
            <person name="Rounsley S.D."/>
            <person name="Gardner M.J."/>
            <person name="Wortman J.R."/>
            <person name="Jordar V.S."/>
            <person name="Maiti R."/>
            <person name="Kodira C.D."/>
            <person name="Neafsey D.E."/>
            <person name="Zeng Q."/>
            <person name="Hung C.-Y."/>
            <person name="McMahan C."/>
            <person name="Muszewska A."/>
            <person name="Grynberg M."/>
            <person name="Mandel M.A."/>
            <person name="Kellner E.M."/>
            <person name="Barker B.M."/>
            <person name="Galgiani J.N."/>
            <person name="Orbach M.J."/>
            <person name="Kirkland T.N."/>
            <person name="Cole G.T."/>
            <person name="Henn M.R."/>
            <person name="Birren B.W."/>
            <person name="Taylor J.W."/>
        </authorList>
    </citation>
    <scope>NUCLEOTIDE SEQUENCE [LARGE SCALE GENOMIC DNA]</scope>
    <source>
        <strain evidence="9">RMSCC 3488</strain>
    </source>
</reference>
<keyword evidence="4 7" id="KW-0472">Membrane</keyword>
<comment type="subcellular location">
    <subcellularLocation>
        <location evidence="1">Membrane</location>
        <topology evidence="1">Single-pass membrane protein</topology>
    </subcellularLocation>
</comment>
<dbReference type="Proteomes" id="UP000054567">
    <property type="component" value="Unassembled WGS sequence"/>
</dbReference>
<dbReference type="InterPro" id="IPR029208">
    <property type="entry name" value="COX14"/>
</dbReference>
<dbReference type="Pfam" id="PF14880">
    <property type="entry name" value="COX14"/>
    <property type="match status" value="1"/>
</dbReference>
<dbReference type="OrthoDB" id="4205486at2759"/>
<dbReference type="AlphaFoldDB" id="A0A0J6FHT3"/>
<evidence type="ECO:0000256" key="2">
    <source>
        <dbReference type="ARBA" id="ARBA00022692"/>
    </source>
</evidence>
<reference evidence="9" key="3">
    <citation type="journal article" date="2010" name="Genome Res.">
        <title>Population genomic sequencing of Coccidioides fungi reveals recent hybridization and transposon control.</title>
        <authorList>
            <person name="Neafsey D.E."/>
            <person name="Barker B.M."/>
            <person name="Sharpton T.J."/>
            <person name="Stajich J.E."/>
            <person name="Park D.J."/>
            <person name="Whiston E."/>
            <person name="Hung C.-Y."/>
            <person name="McMahan C."/>
            <person name="White J."/>
            <person name="Sykes S."/>
            <person name="Heiman D."/>
            <person name="Young S."/>
            <person name="Zeng Q."/>
            <person name="Abouelleil A."/>
            <person name="Aftuck L."/>
            <person name="Bessette D."/>
            <person name="Brown A."/>
            <person name="FitzGerald M."/>
            <person name="Lui A."/>
            <person name="Macdonald J.P."/>
            <person name="Priest M."/>
            <person name="Orbach M.J."/>
            <person name="Galgiani J.N."/>
            <person name="Kirkland T.N."/>
            <person name="Cole G.T."/>
            <person name="Birren B.W."/>
            <person name="Henn M.R."/>
            <person name="Taylor J.W."/>
            <person name="Rounsley S.D."/>
        </authorList>
    </citation>
    <scope>NUCLEOTIDE SEQUENCE [LARGE SCALE GENOMIC DNA]</scope>
    <source>
        <strain evidence="9">RMSCC 3488</strain>
    </source>
</reference>
<accession>A0A0J6FHT3</accession>
<keyword evidence="3 7" id="KW-1133">Transmembrane helix</keyword>
<evidence type="ECO:0000256" key="4">
    <source>
        <dbReference type="ARBA" id="ARBA00023136"/>
    </source>
</evidence>
<proteinExistence type="predicted"/>
<evidence type="ECO:0008006" key="10">
    <source>
        <dbReference type="Google" id="ProtNLM"/>
    </source>
</evidence>
<evidence type="ECO:0000313" key="9">
    <source>
        <dbReference type="Proteomes" id="UP000054567"/>
    </source>
</evidence>
<protein>
    <recommendedName>
        <fullName evidence="10">Cytochrome oxidase c assembly-domain-containing protein</fullName>
    </recommendedName>
</protein>
<feature type="coiled-coil region" evidence="5">
    <location>
        <begin position="152"/>
        <end position="181"/>
    </location>
</feature>
<name>A0A0J6FHT3_COCPO</name>
<keyword evidence="2 7" id="KW-0812">Transmembrane</keyword>
<dbReference type="GO" id="GO:0016020">
    <property type="term" value="C:membrane"/>
    <property type="evidence" value="ECO:0007669"/>
    <property type="project" value="UniProtKB-SubCell"/>
</dbReference>
<evidence type="ECO:0000256" key="1">
    <source>
        <dbReference type="ARBA" id="ARBA00004167"/>
    </source>
</evidence>
<evidence type="ECO:0000313" key="8">
    <source>
        <dbReference type="EMBL" id="KMM69878.1"/>
    </source>
</evidence>
<evidence type="ECO:0000256" key="5">
    <source>
        <dbReference type="SAM" id="Coils"/>
    </source>
</evidence>
<feature type="region of interest" description="Disordered" evidence="6">
    <location>
        <begin position="1"/>
        <end position="57"/>
    </location>
</feature>
<sequence>MSRSTADATRFTATAPHAHSKPGSTASRWPGMKLGRTQERPQPATGGDSQETPKQKVERLRAEARAARIAKSSSPMDRIIGRGRVWADRVHKVTVFTIIAASGIAGILTIYSATSLISHNRRQKALWIDRELQKLLDARKAYVAGTATPEQIQLLEKEKAADEEKKRKEELKKETTFYKAKSWLFGGMKQDEVNESASAQLETGEEKSKILEAINAKAADAVVAPTDLISQENRGDRGTDAAQTITSETKKGWASWLTGR</sequence>
<reference evidence="8 9" key="1">
    <citation type="submission" date="2007-06" db="EMBL/GenBank/DDBJ databases">
        <title>The Genome Sequence of Coccidioides posadasii RMSCC_3488.</title>
        <authorList>
            <consortium name="Coccidioides Genome Resources Consortium"/>
            <consortium name="The Broad Institute Genome Sequencing Platform"/>
            <person name="Henn M.R."/>
            <person name="Sykes S."/>
            <person name="Young S."/>
            <person name="Jaffe D."/>
            <person name="Berlin A."/>
            <person name="Alvarez P."/>
            <person name="Butler J."/>
            <person name="Gnerre S."/>
            <person name="Grabherr M."/>
            <person name="Mauceli E."/>
            <person name="Brockman W."/>
            <person name="Kodira C."/>
            <person name="Alvarado L."/>
            <person name="Zeng Q."/>
            <person name="Crawford M."/>
            <person name="Antoine C."/>
            <person name="Devon K."/>
            <person name="Galgiani J."/>
            <person name="Orsborn K."/>
            <person name="Lewis M.L."/>
            <person name="Nusbaum C."/>
            <person name="Galagan J."/>
            <person name="Birren B."/>
        </authorList>
    </citation>
    <scope>NUCLEOTIDE SEQUENCE [LARGE SCALE GENOMIC DNA]</scope>
    <source>
        <strain evidence="8 9">RMSCC 3488</strain>
    </source>
</reference>
<feature type="transmembrane region" description="Helical" evidence="7">
    <location>
        <begin position="93"/>
        <end position="113"/>
    </location>
</feature>
<organism evidence="8 9">
    <name type="scientific">Coccidioides posadasii RMSCC 3488</name>
    <dbReference type="NCBI Taxonomy" id="454284"/>
    <lineage>
        <taxon>Eukaryota</taxon>
        <taxon>Fungi</taxon>
        <taxon>Dikarya</taxon>
        <taxon>Ascomycota</taxon>
        <taxon>Pezizomycotina</taxon>
        <taxon>Eurotiomycetes</taxon>
        <taxon>Eurotiomycetidae</taxon>
        <taxon>Onygenales</taxon>
        <taxon>Onygenaceae</taxon>
        <taxon>Coccidioides</taxon>
    </lineage>
</organism>
<dbReference type="EMBL" id="DS268112">
    <property type="protein sequence ID" value="KMM69878.1"/>
    <property type="molecule type" value="Genomic_DNA"/>
</dbReference>
<gene>
    <name evidence="8" type="ORF">CPAG_06191</name>
</gene>